<dbReference type="EC" id="2.3.1.199" evidence="10"/>
<dbReference type="Ensembl" id="ENSAZOT00000031603.1">
    <property type="protein sequence ID" value="ENSAZOP00000029536.1"/>
    <property type="gene ID" value="ENSAZOG00000018488.1"/>
</dbReference>
<reference evidence="12" key="2">
    <citation type="submission" date="2025-09" db="UniProtKB">
        <authorList>
            <consortium name="Ensembl"/>
        </authorList>
    </citation>
    <scope>IDENTIFICATION</scope>
</reference>
<evidence type="ECO:0000256" key="3">
    <source>
        <dbReference type="ARBA" id="ARBA00022679"/>
    </source>
</evidence>
<dbReference type="Pfam" id="PF01151">
    <property type="entry name" value="ELO"/>
    <property type="match status" value="1"/>
</dbReference>
<comment type="catalytic activity">
    <reaction evidence="10">
        <text>a very-long-chain acyl-CoA + malonyl-CoA + H(+) = a very-long-chain 3-oxoacyl-CoA + CO2 + CoA</text>
        <dbReference type="Rhea" id="RHEA:32727"/>
        <dbReference type="ChEBI" id="CHEBI:15378"/>
        <dbReference type="ChEBI" id="CHEBI:16526"/>
        <dbReference type="ChEBI" id="CHEBI:57287"/>
        <dbReference type="ChEBI" id="CHEBI:57384"/>
        <dbReference type="ChEBI" id="CHEBI:90725"/>
        <dbReference type="ChEBI" id="CHEBI:90736"/>
        <dbReference type="EC" id="2.3.1.199"/>
    </reaction>
</comment>
<dbReference type="GO" id="GO:0034626">
    <property type="term" value="P:fatty acid elongation, polyunsaturated fatty acid"/>
    <property type="evidence" value="ECO:0007669"/>
    <property type="project" value="TreeGrafter"/>
</dbReference>
<evidence type="ECO:0000256" key="8">
    <source>
        <dbReference type="ARBA" id="ARBA00023136"/>
    </source>
</evidence>
<evidence type="ECO:0000256" key="10">
    <source>
        <dbReference type="RuleBase" id="RU361115"/>
    </source>
</evidence>
<feature type="compositionally biased region" description="Basic residues" evidence="11">
    <location>
        <begin position="20"/>
        <end position="31"/>
    </location>
</feature>
<dbReference type="InterPro" id="IPR002076">
    <property type="entry name" value="ELO_fam"/>
</dbReference>
<dbReference type="GO" id="GO:0019367">
    <property type="term" value="P:fatty acid elongation, saturated fatty acid"/>
    <property type="evidence" value="ECO:0007669"/>
    <property type="project" value="TreeGrafter"/>
</dbReference>
<feature type="transmembrane region" description="Helical" evidence="10">
    <location>
        <begin position="261"/>
        <end position="288"/>
    </location>
</feature>
<organism evidence="12 13">
    <name type="scientific">Anas zonorhyncha</name>
    <name type="common">Eastern spot-billed duck</name>
    <dbReference type="NCBI Taxonomy" id="75864"/>
    <lineage>
        <taxon>Eukaryota</taxon>
        <taxon>Metazoa</taxon>
        <taxon>Chordata</taxon>
        <taxon>Craniata</taxon>
        <taxon>Vertebrata</taxon>
        <taxon>Euteleostomi</taxon>
        <taxon>Archelosauria</taxon>
        <taxon>Archosauria</taxon>
        <taxon>Dinosauria</taxon>
        <taxon>Saurischia</taxon>
        <taxon>Theropoda</taxon>
        <taxon>Coelurosauria</taxon>
        <taxon>Aves</taxon>
        <taxon>Neognathae</taxon>
        <taxon>Galloanserae</taxon>
        <taxon>Anseriformes</taxon>
        <taxon>Anatidae</taxon>
        <taxon>Anatinae</taxon>
        <taxon>Anas</taxon>
    </lineage>
</organism>
<proteinExistence type="inferred from homology"/>
<feature type="transmembrane region" description="Helical" evidence="10">
    <location>
        <begin position="300"/>
        <end position="319"/>
    </location>
</feature>
<keyword evidence="5 10" id="KW-0276">Fatty acid metabolism</keyword>
<protein>
    <recommendedName>
        <fullName evidence="10">Elongation of very long chain fatty acids protein</fullName>
        <ecNumber evidence="10">2.3.1.199</ecNumber>
    </recommendedName>
    <alternativeName>
        <fullName evidence="10">Very-long-chain 3-oxoacyl-CoA synthase</fullName>
    </alternativeName>
</protein>
<evidence type="ECO:0000256" key="9">
    <source>
        <dbReference type="ARBA" id="ARBA00023160"/>
    </source>
</evidence>
<evidence type="ECO:0000256" key="11">
    <source>
        <dbReference type="SAM" id="MobiDB-lite"/>
    </source>
</evidence>
<evidence type="ECO:0000256" key="4">
    <source>
        <dbReference type="ARBA" id="ARBA00022692"/>
    </source>
</evidence>
<reference evidence="12" key="1">
    <citation type="submission" date="2025-08" db="UniProtKB">
        <authorList>
            <consortium name="Ensembl"/>
        </authorList>
    </citation>
    <scope>IDENTIFICATION</scope>
</reference>
<name>A0A8B9VWB7_9AVES</name>
<dbReference type="PANTHER" id="PTHR11157">
    <property type="entry name" value="FATTY ACID ACYL TRANSFERASE-RELATED"/>
    <property type="match status" value="1"/>
</dbReference>
<dbReference type="GO" id="GO:0030148">
    <property type="term" value="P:sphingolipid biosynthetic process"/>
    <property type="evidence" value="ECO:0007669"/>
    <property type="project" value="TreeGrafter"/>
</dbReference>
<keyword evidence="3 10" id="KW-0808">Transferase</keyword>
<evidence type="ECO:0000256" key="1">
    <source>
        <dbReference type="ARBA" id="ARBA00004141"/>
    </source>
</evidence>
<dbReference type="PANTHER" id="PTHR11157:SF68">
    <property type="entry name" value="ELONGATION OF VERY LONG CHAIN FATTY ACIDS PROTEIN 3"/>
    <property type="match status" value="1"/>
</dbReference>
<feature type="region of interest" description="Disordered" evidence="11">
    <location>
        <begin position="1"/>
        <end position="45"/>
    </location>
</feature>
<comment type="similarity">
    <text evidence="10">Belongs to the ELO family.</text>
</comment>
<feature type="transmembrane region" description="Helical" evidence="10">
    <location>
        <begin position="101"/>
        <end position="119"/>
    </location>
</feature>
<keyword evidence="2 10" id="KW-0444">Lipid biosynthesis</keyword>
<evidence type="ECO:0000313" key="12">
    <source>
        <dbReference type="Ensembl" id="ENSAZOP00000029536.1"/>
    </source>
</evidence>
<keyword evidence="9 10" id="KW-0275">Fatty acid biosynthesis</keyword>
<dbReference type="PROSITE" id="PS01188">
    <property type="entry name" value="ELO"/>
    <property type="match status" value="1"/>
</dbReference>
<dbReference type="AlphaFoldDB" id="A0A8B9VWB7"/>
<dbReference type="GO" id="GO:0034625">
    <property type="term" value="P:fatty acid elongation, monounsaturated fatty acid"/>
    <property type="evidence" value="ECO:0007669"/>
    <property type="project" value="TreeGrafter"/>
</dbReference>
<evidence type="ECO:0000313" key="13">
    <source>
        <dbReference type="Proteomes" id="UP000694549"/>
    </source>
</evidence>
<comment type="subcellular location">
    <subcellularLocation>
        <location evidence="1">Membrane</location>
        <topology evidence="1">Multi-pass membrane protein</topology>
    </subcellularLocation>
</comment>
<feature type="transmembrane region" description="Helical" evidence="10">
    <location>
        <begin position="230"/>
        <end position="249"/>
    </location>
</feature>
<keyword evidence="13" id="KW-1185">Reference proteome</keyword>
<dbReference type="InterPro" id="IPR030457">
    <property type="entry name" value="ELO_CS"/>
</dbReference>
<dbReference type="GO" id="GO:0042761">
    <property type="term" value="P:very long-chain fatty acid biosynthetic process"/>
    <property type="evidence" value="ECO:0007669"/>
    <property type="project" value="TreeGrafter"/>
</dbReference>
<feature type="transmembrane region" description="Helical" evidence="10">
    <location>
        <begin position="131"/>
        <end position="150"/>
    </location>
</feature>
<dbReference type="Proteomes" id="UP000694549">
    <property type="component" value="Unplaced"/>
</dbReference>
<evidence type="ECO:0000256" key="6">
    <source>
        <dbReference type="ARBA" id="ARBA00022989"/>
    </source>
</evidence>
<dbReference type="GO" id="GO:0009922">
    <property type="term" value="F:fatty acid elongase activity"/>
    <property type="evidence" value="ECO:0007669"/>
    <property type="project" value="UniProtKB-EC"/>
</dbReference>
<keyword evidence="4 10" id="KW-0812">Transmembrane</keyword>
<keyword evidence="8 10" id="KW-0472">Membrane</keyword>
<accession>A0A8B9VWB7</accession>
<evidence type="ECO:0000256" key="7">
    <source>
        <dbReference type="ARBA" id="ARBA00023098"/>
    </source>
</evidence>
<keyword evidence="7 10" id="KW-0443">Lipid metabolism</keyword>
<feature type="compositionally biased region" description="Gly residues" evidence="11">
    <location>
        <begin position="1"/>
        <end position="12"/>
    </location>
</feature>
<dbReference type="GO" id="GO:0005789">
    <property type="term" value="C:endoplasmic reticulum membrane"/>
    <property type="evidence" value="ECO:0007669"/>
    <property type="project" value="TreeGrafter"/>
</dbReference>
<evidence type="ECO:0000256" key="5">
    <source>
        <dbReference type="ARBA" id="ARBA00022832"/>
    </source>
</evidence>
<sequence>MVGDGGPPGARGGRLQLRLGPRRHPAGRSRGRPGAVPVPGGGTRGLARLGTARNSTARLGTGGMALGFNLSALPPLREYEVERSFDEREALGWMRDNWQKSFFFSAAYVMLIFGTQHFMKERRGYKLRAPLTLWSLGLALFSAIGSHRTWKHMASIASSMGFKQSVCDQSFYVHHISKFWAYLFALSKVLELGDTVFIVLRKQKLIFLHWYHHIATLIYAWYAYKEMVPGGGWFTVMNFSVHTFMYSYYSVRAAGFRVPRYIAMTITVSQILQMLIALIVNVLLVFWMEDKVCPVTWSNISISFLMYFSYLVLFCNFFFKAYLTGTQKSKGE</sequence>
<keyword evidence="6 10" id="KW-1133">Transmembrane helix</keyword>
<feature type="transmembrane region" description="Helical" evidence="10">
    <location>
        <begin position="207"/>
        <end position="224"/>
    </location>
</feature>
<evidence type="ECO:0000256" key="2">
    <source>
        <dbReference type="ARBA" id="ARBA00022516"/>
    </source>
</evidence>